<dbReference type="InterPro" id="IPR002372">
    <property type="entry name" value="PQQ_rpt_dom"/>
</dbReference>
<dbReference type="Pfam" id="PF13360">
    <property type="entry name" value="PQQ_2"/>
    <property type="match status" value="1"/>
</dbReference>
<dbReference type="RefSeq" id="WP_201936823.1">
    <property type="nucleotide sequence ID" value="NZ_JAERSG010000003.1"/>
</dbReference>
<dbReference type="PANTHER" id="PTHR34512:SF30">
    <property type="entry name" value="OUTER MEMBRANE PROTEIN ASSEMBLY FACTOR BAMB"/>
    <property type="match status" value="1"/>
</dbReference>
<evidence type="ECO:0000313" key="3">
    <source>
        <dbReference type="EMBL" id="MBL0748487.1"/>
    </source>
</evidence>
<feature type="chain" id="PRO_5046698789" evidence="1">
    <location>
        <begin position="19"/>
        <end position="888"/>
    </location>
</feature>
<dbReference type="InterPro" id="IPR015943">
    <property type="entry name" value="WD40/YVTN_repeat-like_dom_sf"/>
</dbReference>
<dbReference type="PROSITE" id="PS50093">
    <property type="entry name" value="PKD"/>
    <property type="match status" value="1"/>
</dbReference>
<feature type="signal peptide" evidence="1">
    <location>
        <begin position="1"/>
        <end position="18"/>
    </location>
</feature>
<sequence length="888" mass="92758">MAALALVTSLTIAPWASAEDWTSVRGGAGRNPASTFDPGTSFGVAWQSTTVSPSAPSCVVKAGGRLFSMVVAPNPSQVRLAAFDTSDGREIWTTGTFAPAGPTCPATDGQRVYVGTGYGIAAYRVADGTQAWRTDMDNGGVWGGPVVAEGHVYAQGRDDLCGEYEGVVRGCTFSFAAEDGALQSRVAVSGLDGAPGNNSAPLVNAGVVIGHDPQKTYWSAREVVARSLSDGAELWRDTRTSLYGQPVADDGVAYYLREPNVDTPGRFTVVARNVQTGSVLWTHLLGQQEYPYEVAVSADKVFVSYYFHPDGNFPGQVIALDRATGATEWATSSTLPGAPSGLIVAGRRLFAGSQVFNVDTGTVRELTTPWAASAGSAPAYADGTVYYWRAINAGAATLVAVRDIAAPTALELNPNPVEFATTNTPNFSWRTDDGEGSGLASHQVIVEGFSSSNVLPGSATSWQATPVPDGTYSWRLRTTDRVGNASTSSARTLVVDTVPPPSFDLSVPSGSTVATEADAALRWTPAVDVTSGTVRYEILVDGNVVATVPATACATGGCASDPLSALTDGVHTVAVRAVDRGGLSTMSQTHQLTVAIPPTAAFGAKPGVIMTGQSVNLNASGSRDFNGALSLIEWDLDGNGTFGDARGAAASTSFESAGPHSVGLRVTDAAGLTSTTSTTVDVRPAPPLGEIGVSINNGDIATNDPEVRLSVVWPPFASHALVSNDGGFGAQGGTTTLPLATSVPWTLRSSGAERLPKTMYVRFRGAGDPNVNYTDDIILDETVPSLQKAALSDIASARRSVETDEWNPRAAPRSYRIKVVGSDVASGISRVVVATKKSVRGARTVTLRGRTRLGIRKLDKTVVVRSIRPPRWVCVLDSAGNPSKWRRL</sequence>
<protein>
    <submittedName>
        <fullName evidence="3">PQQ-binding-like beta-propeller repeat protein</fullName>
    </submittedName>
</protein>
<dbReference type="InterPro" id="IPR000601">
    <property type="entry name" value="PKD_dom"/>
</dbReference>
<dbReference type="InterPro" id="IPR035986">
    <property type="entry name" value="PKD_dom_sf"/>
</dbReference>
<gene>
    <name evidence="3" type="ORF">JI751_12775</name>
</gene>
<dbReference type="InterPro" id="IPR011047">
    <property type="entry name" value="Quinoprotein_ADH-like_sf"/>
</dbReference>
<dbReference type="Gene3D" id="2.40.128.630">
    <property type="match status" value="1"/>
</dbReference>
<proteinExistence type="predicted"/>
<dbReference type="Pfam" id="PF18911">
    <property type="entry name" value="PKD_4"/>
    <property type="match status" value="1"/>
</dbReference>
<keyword evidence="4" id="KW-1185">Reference proteome</keyword>
<name>A0ABS1LAB4_9ACTN</name>
<dbReference type="PANTHER" id="PTHR34512">
    <property type="entry name" value="CELL SURFACE PROTEIN"/>
    <property type="match status" value="1"/>
</dbReference>
<feature type="domain" description="PKD" evidence="2">
    <location>
        <begin position="633"/>
        <end position="682"/>
    </location>
</feature>
<organism evidence="3 4">
    <name type="scientific">Nocardioides baculatus</name>
    <dbReference type="NCBI Taxonomy" id="2801337"/>
    <lineage>
        <taxon>Bacteria</taxon>
        <taxon>Bacillati</taxon>
        <taxon>Actinomycetota</taxon>
        <taxon>Actinomycetes</taxon>
        <taxon>Propionibacteriales</taxon>
        <taxon>Nocardioidaceae</taxon>
        <taxon>Nocardioides</taxon>
    </lineage>
</organism>
<dbReference type="Proteomes" id="UP000636918">
    <property type="component" value="Unassembled WGS sequence"/>
</dbReference>
<dbReference type="InterPro" id="IPR022409">
    <property type="entry name" value="PKD/Chitinase_dom"/>
</dbReference>
<dbReference type="Gene3D" id="2.130.10.10">
    <property type="entry name" value="YVTN repeat-like/Quinoprotein amine dehydrogenase"/>
    <property type="match status" value="1"/>
</dbReference>
<evidence type="ECO:0000313" key="4">
    <source>
        <dbReference type="Proteomes" id="UP000636918"/>
    </source>
</evidence>
<reference evidence="3 4" key="1">
    <citation type="submission" date="2021-01" db="EMBL/GenBank/DDBJ databases">
        <title>Genome seq and assembly of Nocardiodes sp. G10.</title>
        <authorList>
            <person name="Chhetri G."/>
        </authorList>
    </citation>
    <scope>NUCLEOTIDE SEQUENCE [LARGE SCALE GENOMIC DNA]</scope>
    <source>
        <strain evidence="3 4">G10</strain>
    </source>
</reference>
<dbReference type="SMART" id="SM00089">
    <property type="entry name" value="PKD"/>
    <property type="match status" value="1"/>
</dbReference>
<dbReference type="EMBL" id="JAERSG010000003">
    <property type="protein sequence ID" value="MBL0748487.1"/>
    <property type="molecule type" value="Genomic_DNA"/>
</dbReference>
<keyword evidence="1" id="KW-0732">Signal</keyword>
<evidence type="ECO:0000256" key="1">
    <source>
        <dbReference type="SAM" id="SignalP"/>
    </source>
</evidence>
<dbReference type="SUPFAM" id="SSF49299">
    <property type="entry name" value="PKD domain"/>
    <property type="match status" value="1"/>
</dbReference>
<dbReference type="Gene3D" id="2.60.40.10">
    <property type="entry name" value="Immunoglobulins"/>
    <property type="match status" value="3"/>
</dbReference>
<accession>A0ABS1LAB4</accession>
<dbReference type="InterPro" id="IPR013783">
    <property type="entry name" value="Ig-like_fold"/>
</dbReference>
<comment type="caution">
    <text evidence="3">The sequence shown here is derived from an EMBL/GenBank/DDBJ whole genome shotgun (WGS) entry which is preliminary data.</text>
</comment>
<dbReference type="SUPFAM" id="SSF50998">
    <property type="entry name" value="Quinoprotein alcohol dehydrogenase-like"/>
    <property type="match status" value="2"/>
</dbReference>
<evidence type="ECO:0000259" key="2">
    <source>
        <dbReference type="PROSITE" id="PS50093"/>
    </source>
</evidence>